<dbReference type="Proteomes" id="UP000499080">
    <property type="component" value="Unassembled WGS sequence"/>
</dbReference>
<organism evidence="2 3">
    <name type="scientific">Araneus ventricosus</name>
    <name type="common">Orbweaver spider</name>
    <name type="synonym">Epeira ventricosa</name>
    <dbReference type="NCBI Taxonomy" id="182803"/>
    <lineage>
        <taxon>Eukaryota</taxon>
        <taxon>Metazoa</taxon>
        <taxon>Ecdysozoa</taxon>
        <taxon>Arthropoda</taxon>
        <taxon>Chelicerata</taxon>
        <taxon>Arachnida</taxon>
        <taxon>Araneae</taxon>
        <taxon>Araneomorphae</taxon>
        <taxon>Entelegynae</taxon>
        <taxon>Araneoidea</taxon>
        <taxon>Araneidae</taxon>
        <taxon>Araneus</taxon>
    </lineage>
</organism>
<dbReference type="OrthoDB" id="6437203at2759"/>
<reference evidence="2 3" key="1">
    <citation type="journal article" date="2019" name="Sci. Rep.">
        <title>Orb-weaving spider Araneus ventricosus genome elucidates the spidroin gene catalogue.</title>
        <authorList>
            <person name="Kono N."/>
            <person name="Nakamura H."/>
            <person name="Ohtoshi R."/>
            <person name="Moran D.A.P."/>
            <person name="Shinohara A."/>
            <person name="Yoshida Y."/>
            <person name="Fujiwara M."/>
            <person name="Mori M."/>
            <person name="Tomita M."/>
            <person name="Arakawa K."/>
        </authorList>
    </citation>
    <scope>NUCLEOTIDE SEQUENCE [LARGE SCALE GENOMIC DNA]</scope>
</reference>
<protein>
    <recommendedName>
        <fullName evidence="4">PiggyBac transposable element-derived protein domain-containing protein</fullName>
    </recommendedName>
</protein>
<accession>A0A4Y2QP18</accession>
<keyword evidence="3" id="KW-1185">Reference proteome</keyword>
<comment type="caution">
    <text evidence="2">The sequence shown here is derived from an EMBL/GenBank/DDBJ whole genome shotgun (WGS) entry which is preliminary data.</text>
</comment>
<keyword evidence="1" id="KW-0472">Membrane</keyword>
<name>A0A4Y2QP18_ARAVE</name>
<sequence>MARKDSTKSASRRWWTQVVFNILELAAINAWAIYKEVVGKKIKRRDYILNLADELGNNYVPSKTSTLSDFTPGTDDGPTASSMKSKQCPINLCRNKTMNICCDTKKSVCGSNTSKMLKLSVCRNCKKQ</sequence>
<proteinExistence type="predicted"/>
<keyword evidence="1" id="KW-0812">Transmembrane</keyword>
<evidence type="ECO:0000256" key="1">
    <source>
        <dbReference type="SAM" id="Phobius"/>
    </source>
</evidence>
<evidence type="ECO:0000313" key="2">
    <source>
        <dbReference type="EMBL" id="GBN65053.1"/>
    </source>
</evidence>
<gene>
    <name evidence="2" type="ORF">AVEN_116201_1</name>
</gene>
<dbReference type="EMBL" id="BGPR01014402">
    <property type="protein sequence ID" value="GBN65053.1"/>
    <property type="molecule type" value="Genomic_DNA"/>
</dbReference>
<evidence type="ECO:0000313" key="3">
    <source>
        <dbReference type="Proteomes" id="UP000499080"/>
    </source>
</evidence>
<keyword evidence="1" id="KW-1133">Transmembrane helix</keyword>
<dbReference type="AlphaFoldDB" id="A0A4Y2QP18"/>
<feature type="transmembrane region" description="Helical" evidence="1">
    <location>
        <begin position="14"/>
        <end position="34"/>
    </location>
</feature>
<evidence type="ECO:0008006" key="4">
    <source>
        <dbReference type="Google" id="ProtNLM"/>
    </source>
</evidence>